<evidence type="ECO:0000313" key="10">
    <source>
        <dbReference type="EMBL" id="KAF7640162.1"/>
    </source>
</evidence>
<dbReference type="SUPFAM" id="SSF50044">
    <property type="entry name" value="SH3-domain"/>
    <property type="match status" value="1"/>
</dbReference>
<feature type="region of interest" description="Important for donor substrate binding" evidence="5">
    <location>
        <begin position="406"/>
        <end position="407"/>
    </location>
</feature>
<comment type="similarity">
    <text evidence="5">Belongs to the glycosyltransferase 23 family.</text>
</comment>
<organism evidence="10 11">
    <name type="scientific">Meloidogyne graminicola</name>
    <dbReference type="NCBI Taxonomy" id="189291"/>
    <lineage>
        <taxon>Eukaryota</taxon>
        <taxon>Metazoa</taxon>
        <taxon>Ecdysozoa</taxon>
        <taxon>Nematoda</taxon>
        <taxon>Chromadorea</taxon>
        <taxon>Rhabditida</taxon>
        <taxon>Tylenchina</taxon>
        <taxon>Tylenchomorpha</taxon>
        <taxon>Tylenchoidea</taxon>
        <taxon>Meloidogynidae</taxon>
        <taxon>Meloidogyninae</taxon>
        <taxon>Meloidogyne</taxon>
    </lineage>
</organism>
<dbReference type="PANTHER" id="PTHR13132">
    <property type="entry name" value="ALPHA- 1,6 -FUCOSYLTRANSFERASE"/>
    <property type="match status" value="1"/>
</dbReference>
<evidence type="ECO:0008006" key="12">
    <source>
        <dbReference type="Google" id="ProtNLM"/>
    </source>
</evidence>
<dbReference type="PANTHER" id="PTHR13132:SF29">
    <property type="entry name" value="ALPHA-(1,6)-FUCOSYLTRANSFERASE"/>
    <property type="match status" value="1"/>
</dbReference>
<dbReference type="Gene3D" id="2.30.30.40">
    <property type="entry name" value="SH3 Domains"/>
    <property type="match status" value="1"/>
</dbReference>
<dbReference type="CDD" id="cd11300">
    <property type="entry name" value="Fut8_like"/>
    <property type="match status" value="1"/>
</dbReference>
<dbReference type="OrthoDB" id="2014825at2759"/>
<gene>
    <name evidence="10" type="ORF">Mgra_00000606</name>
</gene>
<evidence type="ECO:0000259" key="9">
    <source>
        <dbReference type="PROSITE" id="PS51659"/>
    </source>
</evidence>
<keyword evidence="11" id="KW-1185">Reference proteome</keyword>
<accession>A0A8T0A3P5</accession>
<dbReference type="EMBL" id="JABEBT010000002">
    <property type="protein sequence ID" value="KAF7640162.1"/>
    <property type="molecule type" value="Genomic_DNA"/>
</dbReference>
<reference evidence="10" key="1">
    <citation type="journal article" date="2020" name="Ecol. Evol.">
        <title>Genome structure and content of the rice root-knot nematode (Meloidogyne graminicola).</title>
        <authorList>
            <person name="Phan N.T."/>
            <person name="Danchin E.G.J."/>
            <person name="Klopp C."/>
            <person name="Perfus-Barbeoch L."/>
            <person name="Kozlowski D.K."/>
            <person name="Koutsovoulos G.D."/>
            <person name="Lopez-Roques C."/>
            <person name="Bouchez O."/>
            <person name="Zahm M."/>
            <person name="Besnard G."/>
            <person name="Bellafiore S."/>
        </authorList>
    </citation>
    <scope>NUCLEOTIDE SEQUENCE</scope>
    <source>
        <strain evidence="10">VN-18</strain>
    </source>
</reference>
<dbReference type="Proteomes" id="UP000605970">
    <property type="component" value="Unassembled WGS sequence"/>
</dbReference>
<name>A0A8T0A3P5_9BILA</name>
<feature type="domain" description="SH3" evidence="8">
    <location>
        <begin position="547"/>
        <end position="608"/>
    </location>
</feature>
<dbReference type="InterPro" id="IPR035653">
    <property type="entry name" value="Fut8_SH3"/>
</dbReference>
<dbReference type="InterPro" id="IPR027350">
    <property type="entry name" value="GT23_dom"/>
</dbReference>
<evidence type="ECO:0000256" key="6">
    <source>
        <dbReference type="SAM" id="Coils"/>
    </source>
</evidence>
<dbReference type="PROSITE" id="PS50002">
    <property type="entry name" value="SH3"/>
    <property type="match status" value="1"/>
</dbReference>
<evidence type="ECO:0000256" key="5">
    <source>
        <dbReference type="PROSITE-ProRule" id="PRU00992"/>
    </source>
</evidence>
<dbReference type="AlphaFoldDB" id="A0A8T0A3P5"/>
<feature type="transmembrane region" description="Helical" evidence="7">
    <location>
        <begin position="21"/>
        <end position="40"/>
    </location>
</feature>
<feature type="coiled-coil region" evidence="6">
    <location>
        <begin position="73"/>
        <end position="100"/>
    </location>
</feature>
<evidence type="ECO:0000256" key="1">
    <source>
        <dbReference type="ARBA" id="ARBA00022443"/>
    </source>
</evidence>
<dbReference type="InterPro" id="IPR045573">
    <property type="entry name" value="Fut8_N_cat"/>
</dbReference>
<evidence type="ECO:0000256" key="7">
    <source>
        <dbReference type="SAM" id="Phobius"/>
    </source>
</evidence>
<keyword evidence="1 4" id="KW-0728">SH3 domain</keyword>
<keyword evidence="2 5" id="KW-0328">Glycosyltransferase</keyword>
<evidence type="ECO:0000256" key="2">
    <source>
        <dbReference type="ARBA" id="ARBA00022676"/>
    </source>
</evidence>
<keyword evidence="3 5" id="KW-0808">Transferase</keyword>
<dbReference type="GO" id="GO:0006487">
    <property type="term" value="P:protein N-linked glycosylation"/>
    <property type="evidence" value="ECO:0007669"/>
    <property type="project" value="TreeGrafter"/>
</dbReference>
<dbReference type="PROSITE" id="PS51659">
    <property type="entry name" value="GT23"/>
    <property type="match status" value="1"/>
</dbReference>
<keyword evidence="6" id="KW-0175">Coiled coil</keyword>
<evidence type="ECO:0000259" key="8">
    <source>
        <dbReference type="PROSITE" id="PS50002"/>
    </source>
</evidence>
<comment type="caution">
    <text evidence="10">The sequence shown here is derived from an EMBL/GenBank/DDBJ whole genome shotgun (WGS) entry which is preliminary data.</text>
</comment>
<evidence type="ECO:0000256" key="3">
    <source>
        <dbReference type="ARBA" id="ARBA00022679"/>
    </source>
</evidence>
<dbReference type="GO" id="GO:0046921">
    <property type="term" value="F:alpha-(1-&gt;6)-fucosyltransferase activity"/>
    <property type="evidence" value="ECO:0007669"/>
    <property type="project" value="TreeGrafter"/>
</dbReference>
<dbReference type="Pfam" id="PF19745">
    <property type="entry name" value="FUT8_N_cat"/>
    <property type="match status" value="1"/>
</dbReference>
<dbReference type="InterPro" id="IPR036028">
    <property type="entry name" value="SH3-like_dom_sf"/>
</dbReference>
<feature type="domain" description="GT23" evidence="9">
    <location>
        <begin position="243"/>
        <end position="538"/>
    </location>
</feature>
<dbReference type="InterPro" id="IPR001452">
    <property type="entry name" value="SH3_domain"/>
</dbReference>
<keyword evidence="7" id="KW-1133">Transmembrane helix</keyword>
<sequence length="616" mass="70928">MKFNNKLFLTNNGGITLYYGRYILAALAILWLTLLAIIFLQQDITCPSVILKQKLTEIEGEPKLPKKLEENECLHFINELERIKNQLRELQEENFQLKKVASIRDFRPVKPDQFLIHKPPSENLASDYGGEDLGLNKIAPLIIAAEQNIKGQLYTKEHEEIRRILQNNIYELFLRINSQEFGKLIGKNNKNILMQQFEHILTQSRILSFVDNAPEWHKRVLDKIAKRIKESLEKLQNPSDCKNTKLLICELNKGCGFGCQLHHITYCLIIAATSNRTLVLEKDGSPWRYSENGWNAAFLPIGKCSWAEHIPKTVQIENFNGITQPAKIVRLPIVDGLIFKPEQLPLAFPSQFSDLLLIHHSNPPAFFIAQFLTFLMRENNELDKFVKKAKQQIPFHLGPIVGIQIRRTDKVGSEAAFHNLEEYMEWADLWFRIEKRRLNFPLLPKRIFIATDDPLVIKEAKEKYGNNGWLIFGNDETAEVAKPDTRYTDRSLFGVIADVRLLAECNYIVCTFSSQVCRIGYELMQAKVGDAGNNFHSLDDIFYFGGQSAHEVEAIDNFKSENNEQIDLNKGDIIGIAGNHWNGWSKGINRRTGRTGLFPSYLVREKWRIVDFPIFE</sequence>
<dbReference type="FunFam" id="2.30.30.40:FF:000070">
    <property type="entry name" value="Alpha-(1,6)-fucosyltransferase"/>
    <property type="match status" value="1"/>
</dbReference>
<dbReference type="Pfam" id="PF14604">
    <property type="entry name" value="SH3_9"/>
    <property type="match status" value="1"/>
</dbReference>
<keyword evidence="7" id="KW-0812">Transmembrane</keyword>
<evidence type="ECO:0000313" key="11">
    <source>
        <dbReference type="Proteomes" id="UP000605970"/>
    </source>
</evidence>
<dbReference type="Gene3D" id="3.40.50.11350">
    <property type="match status" value="1"/>
</dbReference>
<evidence type="ECO:0000256" key="4">
    <source>
        <dbReference type="PROSITE-ProRule" id="PRU00192"/>
    </source>
</evidence>
<protein>
    <recommendedName>
        <fullName evidence="12">Alpha-(1,6)-fucosyltransferase</fullName>
    </recommendedName>
</protein>
<dbReference type="CDD" id="cd11792">
    <property type="entry name" value="SH3_Fut8"/>
    <property type="match status" value="1"/>
</dbReference>
<proteinExistence type="inferred from homology"/>
<dbReference type="SMART" id="SM00326">
    <property type="entry name" value="SH3"/>
    <property type="match status" value="1"/>
</dbReference>
<keyword evidence="7" id="KW-0472">Membrane</keyword>